<dbReference type="PROSITE" id="PS01314">
    <property type="entry name" value="UPF0047"/>
    <property type="match status" value="1"/>
</dbReference>
<comment type="caution">
    <text evidence="2">The sequence shown here is derived from an EMBL/GenBank/DDBJ whole genome shotgun (WGS) entry which is preliminary data.</text>
</comment>
<reference evidence="3" key="1">
    <citation type="submission" date="2023-07" db="EMBL/GenBank/DDBJ databases">
        <title>Genome sequencing of Purple Non-Sulfur Bacteria from various extreme environments.</title>
        <authorList>
            <person name="Mayer M."/>
        </authorList>
    </citation>
    <scope>NUCLEOTIDE SEQUENCE [LARGE SCALE GENOMIC DNA]</scope>
    <source>
        <strain evidence="3">DSM 17935</strain>
    </source>
</reference>
<sequence>MYRTSRADVRVDHGATTTSVTLRQAMTRLTVGTTGRGMVEITEAIDDWLSGVEAGDGLLTAFLRHTSASLTIQENADPDVQHDLLTSLDLLAPEDGPWIHTMEGPDDMPAHIKSALTDVSLSIPVLGGRMDRGTWQGVYVVEHRARPHRRTVTLHYLGS</sequence>
<name>A0ABT3H9J3_9HYPH</name>
<dbReference type="EMBL" id="JAOQNS010000003">
    <property type="protein sequence ID" value="MCW2307062.1"/>
    <property type="molecule type" value="Genomic_DNA"/>
</dbReference>
<accession>A0ABT3H9J3</accession>
<evidence type="ECO:0000313" key="3">
    <source>
        <dbReference type="Proteomes" id="UP001209755"/>
    </source>
</evidence>
<dbReference type="PANTHER" id="PTHR30615">
    <property type="entry name" value="UNCHARACTERIZED PROTEIN YJBQ-RELATED"/>
    <property type="match status" value="1"/>
</dbReference>
<comment type="similarity">
    <text evidence="1">Belongs to the UPF0047 family.</text>
</comment>
<dbReference type="InterPro" id="IPR001602">
    <property type="entry name" value="UPF0047_YjbQ-like"/>
</dbReference>
<dbReference type="Pfam" id="PF01894">
    <property type="entry name" value="YjbQ"/>
    <property type="match status" value="1"/>
</dbReference>
<gene>
    <name evidence="2" type="ORF">M2319_001384</name>
</gene>
<dbReference type="RefSeq" id="WP_406682076.1">
    <property type="nucleotide sequence ID" value="NZ_JAOQNS010000003.1"/>
</dbReference>
<dbReference type="Proteomes" id="UP001209755">
    <property type="component" value="Unassembled WGS sequence"/>
</dbReference>
<keyword evidence="3" id="KW-1185">Reference proteome</keyword>
<proteinExistence type="inferred from homology"/>
<dbReference type="Gene3D" id="2.60.120.460">
    <property type="entry name" value="YjbQ-like"/>
    <property type="match status" value="1"/>
</dbReference>
<organism evidence="2 3">
    <name type="scientific">Rhodobium gokarnense</name>
    <dbReference type="NCBI Taxonomy" id="364296"/>
    <lineage>
        <taxon>Bacteria</taxon>
        <taxon>Pseudomonadati</taxon>
        <taxon>Pseudomonadota</taxon>
        <taxon>Alphaproteobacteria</taxon>
        <taxon>Hyphomicrobiales</taxon>
        <taxon>Rhodobiaceae</taxon>
        <taxon>Rhodobium</taxon>
    </lineage>
</organism>
<dbReference type="InterPro" id="IPR035917">
    <property type="entry name" value="YjbQ-like_sf"/>
</dbReference>
<dbReference type="PIRSF" id="PIRSF004681">
    <property type="entry name" value="UCP004681"/>
    <property type="match status" value="1"/>
</dbReference>
<protein>
    <submittedName>
        <fullName evidence="2">Secondary thiamine-phosphate synthase enzyme</fullName>
    </submittedName>
</protein>
<dbReference type="PANTHER" id="PTHR30615:SF8">
    <property type="entry name" value="UPF0047 PROTEIN C4A8.02C"/>
    <property type="match status" value="1"/>
</dbReference>
<evidence type="ECO:0000313" key="2">
    <source>
        <dbReference type="EMBL" id="MCW2307062.1"/>
    </source>
</evidence>
<dbReference type="NCBIfam" id="TIGR00149">
    <property type="entry name" value="TIGR00149_YjbQ"/>
    <property type="match status" value="1"/>
</dbReference>
<evidence type="ECO:0000256" key="1">
    <source>
        <dbReference type="ARBA" id="ARBA00005534"/>
    </source>
</evidence>
<dbReference type="SUPFAM" id="SSF111038">
    <property type="entry name" value="YjbQ-like"/>
    <property type="match status" value="1"/>
</dbReference>